<dbReference type="InterPro" id="IPR001046">
    <property type="entry name" value="NRAMP_fam"/>
</dbReference>
<dbReference type="HAMAP" id="MF_00221">
    <property type="entry name" value="NRAMP"/>
    <property type="match status" value="1"/>
</dbReference>
<dbReference type="NCBIfam" id="NF001923">
    <property type="entry name" value="PRK00701.1"/>
    <property type="match status" value="1"/>
</dbReference>
<feature type="transmembrane region" description="Helical" evidence="6">
    <location>
        <begin position="100"/>
        <end position="120"/>
    </location>
</feature>
<dbReference type="GO" id="GO:0005384">
    <property type="term" value="F:manganese ion transmembrane transporter activity"/>
    <property type="evidence" value="ECO:0007669"/>
    <property type="project" value="TreeGrafter"/>
</dbReference>
<proteinExistence type="inferred from homology"/>
<name>A0A0M2NXJ5_STACC</name>
<evidence type="ECO:0000256" key="6">
    <source>
        <dbReference type="HAMAP-Rule" id="MF_00221"/>
    </source>
</evidence>
<dbReference type="PRINTS" id="PR00447">
    <property type="entry name" value="NATRESASSCMP"/>
</dbReference>
<dbReference type="GO" id="GO:0034755">
    <property type="term" value="P:iron ion transmembrane transport"/>
    <property type="evidence" value="ECO:0007669"/>
    <property type="project" value="TreeGrafter"/>
</dbReference>
<keyword evidence="2 6" id="KW-0813">Transport</keyword>
<evidence type="ECO:0000256" key="2">
    <source>
        <dbReference type="ARBA" id="ARBA00022448"/>
    </source>
</evidence>
<dbReference type="Pfam" id="PF01566">
    <property type="entry name" value="Nramp"/>
    <property type="match status" value="1"/>
</dbReference>
<feature type="transmembrane region" description="Helical" evidence="6">
    <location>
        <begin position="355"/>
        <end position="372"/>
    </location>
</feature>
<feature type="transmembrane region" description="Helical" evidence="6">
    <location>
        <begin position="31"/>
        <end position="48"/>
    </location>
</feature>
<evidence type="ECO:0000256" key="5">
    <source>
        <dbReference type="ARBA" id="ARBA00023136"/>
    </source>
</evidence>
<sequence>MANNIKMHNKSLEEINNTVSINSNGKFSQKLLSYLGPGLLVAVGYMDPGNWITSMQGGAQFGYILLFVILLSSLSAMLLQSMTVRLGIATGMDLVQATKYYLNKPLAFVFWIIAELAIIATDIAEVIGSAIALDLLFGIPLLVGALITVLDVFLLLFIMRFGFRKIEAIVGTLIFTVLVIFIFEVFIASPHVNEVLTGFVPSKEIITNNSALFIALGIIGATIMPHNLYLHSSIVQSRMYDRNSLKSKAHAIKYATMDSNIQLSIAFIINCLLLVLGAALFYGVNTDQLGGFYDLYHALQNQPVLGASMGAIMSTLFAVALLASGQNSTITGTMAGQIVMEGFLHLKIPNWLRRLVTRLLAILPIIFCIIIFKSDEAKIEQLLVFSQVFLSLALPFSLIPLQLATNNRYLMGQFKNRTWVNTISWLLIIILSILNVYLILETYKELM</sequence>
<protein>
    <recommendedName>
        <fullName evidence="6">Divalent metal cation transporter MntH</fullName>
    </recommendedName>
</protein>
<accession>A0A0M2NXJ5</accession>
<feature type="transmembrane region" description="Helical" evidence="6">
    <location>
        <begin position="126"/>
        <end position="156"/>
    </location>
</feature>
<dbReference type="EMBL" id="LAKJ01000008">
    <property type="protein sequence ID" value="KKI64461.1"/>
    <property type="molecule type" value="Genomic_DNA"/>
</dbReference>
<keyword evidence="4 6" id="KW-1133">Transmembrane helix</keyword>
<dbReference type="GO" id="GO:0046872">
    <property type="term" value="F:metal ion binding"/>
    <property type="evidence" value="ECO:0007669"/>
    <property type="project" value="UniProtKB-UniRule"/>
</dbReference>
<dbReference type="PANTHER" id="PTHR11706">
    <property type="entry name" value="SOLUTE CARRIER PROTEIN FAMILY 11 MEMBER"/>
    <property type="match status" value="1"/>
</dbReference>
<comment type="function">
    <text evidence="6">H(+)-stimulated, divalent metal cation uptake system.</text>
</comment>
<keyword evidence="6" id="KW-1003">Cell membrane</keyword>
<organism evidence="7 8">
    <name type="scientific">Staphylococcus cohnii subsp. cohnii</name>
    <dbReference type="NCBI Taxonomy" id="74704"/>
    <lineage>
        <taxon>Bacteria</taxon>
        <taxon>Bacillati</taxon>
        <taxon>Bacillota</taxon>
        <taxon>Bacilli</taxon>
        <taxon>Bacillales</taxon>
        <taxon>Staphylococcaceae</taxon>
        <taxon>Staphylococcus</taxon>
        <taxon>Staphylococcus cohnii species complex</taxon>
    </lineage>
</organism>
<keyword evidence="5 6" id="KW-0472">Membrane</keyword>
<feature type="transmembrane region" description="Helical" evidence="6">
    <location>
        <begin position="263"/>
        <end position="284"/>
    </location>
</feature>
<evidence type="ECO:0000313" key="7">
    <source>
        <dbReference type="EMBL" id="KKI64461.1"/>
    </source>
</evidence>
<feature type="transmembrane region" description="Helical" evidence="6">
    <location>
        <begin position="210"/>
        <end position="230"/>
    </location>
</feature>
<comment type="subcellular location">
    <subcellularLocation>
        <location evidence="6">Cell membrane</location>
        <topology evidence="6">Multi-pass membrane protein</topology>
    </subcellularLocation>
    <subcellularLocation>
        <location evidence="1">Membrane</location>
        <topology evidence="1">Multi-pass membrane protein</topology>
    </subcellularLocation>
</comment>
<evidence type="ECO:0000256" key="3">
    <source>
        <dbReference type="ARBA" id="ARBA00022692"/>
    </source>
</evidence>
<dbReference type="GO" id="GO:0015086">
    <property type="term" value="F:cadmium ion transmembrane transporter activity"/>
    <property type="evidence" value="ECO:0007669"/>
    <property type="project" value="TreeGrafter"/>
</dbReference>
<dbReference type="GO" id="GO:0005886">
    <property type="term" value="C:plasma membrane"/>
    <property type="evidence" value="ECO:0007669"/>
    <property type="project" value="UniProtKB-SubCell"/>
</dbReference>
<keyword evidence="6" id="KW-0406">Ion transport</keyword>
<dbReference type="PANTHER" id="PTHR11706:SF33">
    <property type="entry name" value="NATURAL RESISTANCE-ASSOCIATED MACROPHAGE PROTEIN 2"/>
    <property type="match status" value="1"/>
</dbReference>
<feature type="transmembrane region" description="Helical" evidence="6">
    <location>
        <begin position="418"/>
        <end position="440"/>
    </location>
</feature>
<feature type="transmembrane region" description="Helical" evidence="6">
    <location>
        <begin position="384"/>
        <end position="406"/>
    </location>
</feature>
<evidence type="ECO:0000313" key="8">
    <source>
        <dbReference type="Proteomes" id="UP000034455"/>
    </source>
</evidence>
<keyword evidence="3 6" id="KW-0812">Transmembrane</keyword>
<evidence type="ECO:0000256" key="4">
    <source>
        <dbReference type="ARBA" id="ARBA00022989"/>
    </source>
</evidence>
<gene>
    <name evidence="6" type="primary">mntH</name>
    <name evidence="7" type="ORF">UF66_2413</name>
</gene>
<dbReference type="Proteomes" id="UP000034455">
    <property type="component" value="Unassembled WGS sequence"/>
</dbReference>
<dbReference type="AlphaFoldDB" id="A0A0M2NXJ5"/>
<reference evidence="7 8" key="1">
    <citation type="submission" date="2015-03" db="EMBL/GenBank/DDBJ databases">
        <title>Genome Assembly of Staphylococcus cohnii subsp. cohnii strain G22B2.</title>
        <authorList>
            <person name="Nair G."/>
            <person name="Kaur G."/>
            <person name="Khatri I."/>
            <person name="Singh N.K."/>
            <person name="Sathyabama S."/>
            <person name="Maurya S.K."/>
            <person name="Subramanian S."/>
            <person name="Agrewala J.N."/>
            <person name="Mayilraj S."/>
        </authorList>
    </citation>
    <scope>NUCLEOTIDE SEQUENCE [LARGE SCALE GENOMIC DNA]</scope>
    <source>
        <strain evidence="7 8">G22B2</strain>
    </source>
</reference>
<dbReference type="NCBIfam" id="NF037982">
    <property type="entry name" value="Nramp_1"/>
    <property type="match status" value="1"/>
</dbReference>
<feature type="transmembrane region" description="Helical" evidence="6">
    <location>
        <begin position="60"/>
        <end position="79"/>
    </location>
</feature>
<comment type="similarity">
    <text evidence="6">Belongs to the NRAMP family.</text>
</comment>
<feature type="transmembrane region" description="Helical" evidence="6">
    <location>
        <begin position="304"/>
        <end position="324"/>
    </location>
</feature>
<dbReference type="NCBIfam" id="TIGR01197">
    <property type="entry name" value="nramp"/>
    <property type="match status" value="1"/>
</dbReference>
<evidence type="ECO:0000256" key="1">
    <source>
        <dbReference type="ARBA" id="ARBA00004141"/>
    </source>
</evidence>
<feature type="transmembrane region" description="Helical" evidence="6">
    <location>
        <begin position="168"/>
        <end position="190"/>
    </location>
</feature>
<keyword evidence="6" id="KW-0769">Symport</keyword>
<dbReference type="PATRIC" id="fig|74704.6.peg.2514"/>
<dbReference type="GO" id="GO:0015293">
    <property type="term" value="F:symporter activity"/>
    <property type="evidence" value="ECO:0007669"/>
    <property type="project" value="UniProtKB-UniRule"/>
</dbReference>
<comment type="caution">
    <text evidence="7">The sequence shown here is derived from an EMBL/GenBank/DDBJ whole genome shotgun (WGS) entry which is preliminary data.</text>
</comment>